<feature type="compositionally biased region" description="Basic and acidic residues" evidence="3">
    <location>
        <begin position="824"/>
        <end position="843"/>
    </location>
</feature>
<protein>
    <recommendedName>
        <fullName evidence="4">MobA/MobL protein domain-containing protein</fullName>
    </recommendedName>
</protein>
<evidence type="ECO:0000256" key="2">
    <source>
        <dbReference type="ARBA" id="ARBA00022971"/>
    </source>
</evidence>
<keyword evidence="6" id="KW-1185">Reference proteome</keyword>
<proteinExistence type="inferred from homology"/>
<dbReference type="Gene3D" id="3.30.930.30">
    <property type="match status" value="1"/>
</dbReference>
<feature type="region of interest" description="Disordered" evidence="3">
    <location>
        <begin position="696"/>
        <end position="898"/>
    </location>
</feature>
<dbReference type="OrthoDB" id="1826980at2"/>
<dbReference type="Proteomes" id="UP000254508">
    <property type="component" value="Plasmid unnamed"/>
</dbReference>
<feature type="compositionally biased region" description="Basic and acidic residues" evidence="3">
    <location>
        <begin position="723"/>
        <end position="738"/>
    </location>
</feature>
<feature type="domain" description="MobA/MobL protein" evidence="4">
    <location>
        <begin position="322"/>
        <end position="497"/>
    </location>
</feature>
<feature type="region of interest" description="Disordered" evidence="3">
    <location>
        <begin position="31"/>
        <end position="55"/>
    </location>
</feature>
<feature type="compositionally biased region" description="Basic and acidic residues" evidence="3">
    <location>
        <begin position="866"/>
        <end position="878"/>
    </location>
</feature>
<comment type="similarity">
    <text evidence="1">Belongs to the MobA/MobL family.</text>
</comment>
<dbReference type="Pfam" id="PF03389">
    <property type="entry name" value="MobA_MobL"/>
    <property type="match status" value="1"/>
</dbReference>
<organism evidence="5 6">
    <name type="scientific">Erythrobacter aureus</name>
    <dbReference type="NCBI Taxonomy" id="2182384"/>
    <lineage>
        <taxon>Bacteria</taxon>
        <taxon>Pseudomonadati</taxon>
        <taxon>Pseudomonadota</taxon>
        <taxon>Alphaproteobacteria</taxon>
        <taxon>Sphingomonadales</taxon>
        <taxon>Erythrobacteraceae</taxon>
        <taxon>Erythrobacter/Porphyrobacter group</taxon>
        <taxon>Erythrobacter</taxon>
    </lineage>
</organism>
<feature type="compositionally biased region" description="Basic and acidic residues" evidence="3">
    <location>
        <begin position="803"/>
        <end position="816"/>
    </location>
</feature>
<evidence type="ECO:0000256" key="1">
    <source>
        <dbReference type="ARBA" id="ARBA00010873"/>
    </source>
</evidence>
<name>A0A345YIN6_9SPHN</name>
<evidence type="ECO:0000313" key="6">
    <source>
        <dbReference type="Proteomes" id="UP000254508"/>
    </source>
</evidence>
<dbReference type="InterPro" id="IPR005053">
    <property type="entry name" value="MobA_MobL"/>
</dbReference>
<evidence type="ECO:0000256" key="3">
    <source>
        <dbReference type="SAM" id="MobiDB-lite"/>
    </source>
</evidence>
<keyword evidence="5" id="KW-0614">Plasmid</keyword>
<feature type="region of interest" description="Disordered" evidence="3">
    <location>
        <begin position="258"/>
        <end position="280"/>
    </location>
</feature>
<accession>A0A345YIN6</accession>
<sequence length="1140" mass="127905">MAKSSISADVKAANSKLAQFLRRQEEEEMLLQIGKTKPKQEREEKRMPAGRARWSAQPDFKVPTCMVDRPRTADGATSFHFSYMSISKEAVPTIKGQPLDGVFGRKKQPALDHAKYIERDGAAEVSEGAKHADYIERPDAIEAVDPSALVREAIERQLTAVYNETPTEEEASILGVQDVAPEGIPSVFSNISDDAFERQEYWRAIERTEREPKSHRLFFDPEVSPRWWAAVERAEGLDPAFKEHLLTVAEQYRQYQETPTSNDEAKEPFKCAAYPPPDSKDRLTAERAGKLIEQAIALPGFDYSQPPIEFKSGRGGRVQIRMVAELPHEISAEDRALIVQNFCDRLGSLETRIDPDGTERQVGMMYTAVIHAPDAHNDDRNYHLHIVAHDRPARFLDEHGQWDFEYEEHYEHKSEHRIRYPLRQHKVGEIARAGNGADYSRAGRNFVPAMRRDFAKITNTVLKARGIKRQYDPRRYTEMGIDRTPTEHLGTKAAALEAIGVPTTVGQLNAIAIWNDAERNIERQAKQAERGFIADQKRIETIVRETASKDSSHPALPELRKLLVERERLTTSLAEDRRAIMAFDNMEAKAKSRAVRTRQTCLAYLGEIEKGVADGTTRVMKFSIEARFKDAQEHINKIDAALAPHRDTLLEAARDVERREARVAQIDRMIEPIASDLRDQLGIDAEKKAANDTVVTEAPAPLASPVAPEKEPAKGRKKKTKKGAAEESAKSEPKEHSEPTPSVVAEPDIGAEADNEKDSTPANAGPMTMEGLPITEGTIQPPKKDETAQNKPAEPAPTPEGLEPLRPEVAEPKTPVEPEVVIPDLDREDAKLDASDASRDKAGKPAPAEPDQVAEAQPDIAPVEPSQEKVDRRRKEEDPTLFELPKQEAPVKPGTKKAEHADWDALMNRIVKDRIPIKMETTRSGKAKYTVPALGEEDQDTLKIRRFAYRTTVRLESIYDRQQQEIRRLARWIKEQGHDPEKLILENRIAKVGDVRPAVRTLMRNWGRHPDILDAVRAEHNRRVEASKVAAQKLEQAAPAPTAQPTTGKDIEALRKAAAEKYPEPDTIHTKAVADFARLLREVAPEAKLREAADKIYAGAKSRDDVHRYGSNLAVAYDKYVEGVQLREAMRHRNDKGGRG</sequence>
<reference evidence="5 6" key="1">
    <citation type="submission" date="2018-07" db="EMBL/GenBank/DDBJ databases">
        <title>Genome sequence of Erythrobacter strain YH-07, an antagonistic bacterium isolated from Yellow Sea.</title>
        <authorList>
            <person name="Tang T."/>
            <person name="Liu Q."/>
            <person name="Sun X."/>
        </authorList>
    </citation>
    <scope>NUCLEOTIDE SEQUENCE [LARGE SCALE GENOMIC DNA]</scope>
    <source>
        <strain evidence="5 6">YH-07</strain>
        <plasmid evidence="5 6">unnamed</plasmid>
    </source>
</reference>
<geneLocation type="plasmid" evidence="5 6">
    <name>unnamed</name>
</geneLocation>
<gene>
    <name evidence="5" type="ORF">DVR09_15135</name>
</gene>
<feature type="compositionally biased region" description="Basic and acidic residues" evidence="3">
    <location>
        <begin position="38"/>
        <end position="47"/>
    </location>
</feature>
<dbReference type="RefSeq" id="WP_115418101.1">
    <property type="nucleotide sequence ID" value="NZ_CP031358.1"/>
</dbReference>
<keyword evidence="2" id="KW-0184">Conjugation</keyword>
<evidence type="ECO:0000313" key="5">
    <source>
        <dbReference type="EMBL" id="AXK43788.1"/>
    </source>
</evidence>
<dbReference type="AlphaFoldDB" id="A0A345YIN6"/>
<evidence type="ECO:0000259" key="4">
    <source>
        <dbReference type="Pfam" id="PF03389"/>
    </source>
</evidence>
<dbReference type="KEGG" id="err:DVR09_15135"/>
<dbReference type="EMBL" id="CP031358">
    <property type="protein sequence ID" value="AXK43788.1"/>
    <property type="molecule type" value="Genomic_DNA"/>
</dbReference>